<evidence type="ECO:0000313" key="1">
    <source>
        <dbReference type="EMBL" id="OGG04635.1"/>
    </source>
</evidence>
<dbReference type="CDD" id="cd08168">
    <property type="entry name" value="Cytochrom_C3"/>
    <property type="match status" value="1"/>
</dbReference>
<sequence length="621" mass="63593">MNSFGAGKLKKQYSTYLFLLMALSLLLWSGCAERKNPSQPEKVHPAEWIKTDSQDFHGAKIAAAGLISCSSCHGEDYRGGTSEVSCFDCHNGPSGHPTGYLIPTSAAFHGKKIAEEGLTGCAVCHGTDYKGKANSGVSCYKCHNGPSGHPSTGFLDKTNQNFHGLSASRLGIKACAECHGVDYKGIEGNGSSCFECHNGPSGHPSSGWLDPADAKFHGQRLAATGTAYCAGCHGADFKGGDAGVSCFECHNGPSGHPSAGWLDKTNASFHGLAASTRGLSACAECHGTDFKGGTSGVSCSECHSTQSGHPASGWMTSGAPNFHGARLAETGENYCAGCHGADFKGGSVNVSCYTCHDGPSGHPATGWLDKTSETFHGLAASSRGLKACAVCHGADYLGGISGQSCGECHTDQSGHPSAGWLVQGDEHFHGARLAETGTAYCAGCHGADYKGGDAGVSCFTCHNGPSGHPAGGWLSKSSSNFHGLAASGRGLPACAACHGQDFEGGISGQSCKICHADQSGHPSTGWLNSKDSNFHGLRVSQTGTQYCAGCHGADYKGGDAGVSCYTCHNGPSGHPLGWFDSKSAEFHGTKVENEGTTGCTLCHGADLSGGISGIACSLCHQ</sequence>
<evidence type="ECO:0000313" key="2">
    <source>
        <dbReference type="Proteomes" id="UP000179129"/>
    </source>
</evidence>
<dbReference type="SUPFAM" id="SSF48695">
    <property type="entry name" value="Multiheme cytochromes"/>
    <property type="match status" value="2"/>
</dbReference>
<gene>
    <name evidence="1" type="ORF">A3F83_02635</name>
</gene>
<comment type="caution">
    <text evidence="1">The sequence shown here is derived from an EMBL/GenBank/DDBJ whole genome shotgun (WGS) entry which is preliminary data.</text>
</comment>
<name>A0A1F5YWY6_9BACT</name>
<dbReference type="Proteomes" id="UP000179129">
    <property type="component" value="Unassembled WGS sequence"/>
</dbReference>
<dbReference type="AlphaFoldDB" id="A0A1F5YWY6"/>
<dbReference type="STRING" id="1817867.A3F83_02635"/>
<organism evidence="1 2">
    <name type="scientific">Candidatus Glassbacteria bacterium RIFCSPLOWO2_12_FULL_58_11</name>
    <dbReference type="NCBI Taxonomy" id="1817867"/>
    <lineage>
        <taxon>Bacteria</taxon>
        <taxon>Candidatus Glassiibacteriota</taxon>
    </lineage>
</organism>
<accession>A0A1F5YWY6</accession>
<dbReference type="EMBL" id="MFIX01000108">
    <property type="protein sequence ID" value="OGG04635.1"/>
    <property type="molecule type" value="Genomic_DNA"/>
</dbReference>
<proteinExistence type="predicted"/>
<reference evidence="1 2" key="1">
    <citation type="journal article" date="2016" name="Nat. Commun.">
        <title>Thousands of microbial genomes shed light on interconnected biogeochemical processes in an aquifer system.</title>
        <authorList>
            <person name="Anantharaman K."/>
            <person name="Brown C.T."/>
            <person name="Hug L.A."/>
            <person name="Sharon I."/>
            <person name="Castelle C.J."/>
            <person name="Probst A.J."/>
            <person name="Thomas B.C."/>
            <person name="Singh A."/>
            <person name="Wilkins M.J."/>
            <person name="Karaoz U."/>
            <person name="Brodie E.L."/>
            <person name="Williams K.H."/>
            <person name="Hubbard S.S."/>
            <person name="Banfield J.F."/>
        </authorList>
    </citation>
    <scope>NUCLEOTIDE SEQUENCE [LARGE SCALE GENOMIC DNA]</scope>
</reference>
<dbReference type="Gene3D" id="3.90.10.10">
    <property type="entry name" value="Cytochrome C3"/>
    <property type="match status" value="5"/>
</dbReference>
<dbReference type="InterPro" id="IPR036280">
    <property type="entry name" value="Multihaem_cyt_sf"/>
</dbReference>
<protein>
    <submittedName>
        <fullName evidence="1">Uncharacterized protein</fullName>
    </submittedName>
</protein>